<name>A0A0A9B5Z8_ARUDO</name>
<protein>
    <submittedName>
        <fullName evidence="1">Uncharacterized protein</fullName>
    </submittedName>
</protein>
<organism evidence="1">
    <name type="scientific">Arundo donax</name>
    <name type="common">Giant reed</name>
    <name type="synonym">Donax arundinaceus</name>
    <dbReference type="NCBI Taxonomy" id="35708"/>
    <lineage>
        <taxon>Eukaryota</taxon>
        <taxon>Viridiplantae</taxon>
        <taxon>Streptophyta</taxon>
        <taxon>Embryophyta</taxon>
        <taxon>Tracheophyta</taxon>
        <taxon>Spermatophyta</taxon>
        <taxon>Magnoliopsida</taxon>
        <taxon>Liliopsida</taxon>
        <taxon>Poales</taxon>
        <taxon>Poaceae</taxon>
        <taxon>PACMAD clade</taxon>
        <taxon>Arundinoideae</taxon>
        <taxon>Arundineae</taxon>
        <taxon>Arundo</taxon>
    </lineage>
</organism>
<reference evidence="1" key="1">
    <citation type="submission" date="2014-09" db="EMBL/GenBank/DDBJ databases">
        <authorList>
            <person name="Magalhaes I.L.F."/>
            <person name="Oliveira U."/>
            <person name="Santos F.R."/>
            <person name="Vidigal T.H.D.A."/>
            <person name="Brescovit A.D."/>
            <person name="Santos A.J."/>
        </authorList>
    </citation>
    <scope>NUCLEOTIDE SEQUENCE</scope>
    <source>
        <tissue evidence="1">Shoot tissue taken approximately 20 cm above the soil surface</tissue>
    </source>
</reference>
<accession>A0A0A9B5Z8</accession>
<proteinExistence type="predicted"/>
<sequence length="67" mass="7534">MLGHLDRHLQRACHLATCDPQKAGIMKHLHRGNPAQQDVCHLHITLVVTIFRCLGEQPDGCKAQRKS</sequence>
<dbReference type="AlphaFoldDB" id="A0A0A9B5Z8"/>
<evidence type="ECO:0000313" key="1">
    <source>
        <dbReference type="EMBL" id="JAD56580.1"/>
    </source>
</evidence>
<dbReference type="EMBL" id="GBRH01241315">
    <property type="protein sequence ID" value="JAD56580.1"/>
    <property type="molecule type" value="Transcribed_RNA"/>
</dbReference>
<reference evidence="1" key="2">
    <citation type="journal article" date="2015" name="Data Brief">
        <title>Shoot transcriptome of the giant reed, Arundo donax.</title>
        <authorList>
            <person name="Barrero R.A."/>
            <person name="Guerrero F.D."/>
            <person name="Moolhuijzen P."/>
            <person name="Goolsby J.A."/>
            <person name="Tidwell J."/>
            <person name="Bellgard S.E."/>
            <person name="Bellgard M.I."/>
        </authorList>
    </citation>
    <scope>NUCLEOTIDE SEQUENCE</scope>
    <source>
        <tissue evidence="1">Shoot tissue taken approximately 20 cm above the soil surface</tissue>
    </source>
</reference>